<dbReference type="OrthoDB" id="9807210at2"/>
<dbReference type="AlphaFoldDB" id="A0A4S8HUU1"/>
<keyword evidence="1 3" id="KW-0378">Hydrolase</keyword>
<dbReference type="InterPro" id="IPR011059">
    <property type="entry name" value="Metal-dep_hydrolase_composite"/>
</dbReference>
<dbReference type="Gene3D" id="3.20.20.140">
    <property type="entry name" value="Metal-dependent hydrolases"/>
    <property type="match status" value="1"/>
</dbReference>
<sequence>MTDTPLNGKPPNSINMAKKKSPIDPLESAHYGLHGTIVTMAGPNEITKGTIYVNAARIEAIIPDGKPVPDTLANYPVYKTKGTIFPGFIELHNHLSYNCLPMWEVPKRYENRSQWSGIDPYKQRISYPMNLLGKTKGYVEAIVRYVECKCLAGGVTTSQGIMLFSNAGIKKYYRGIVRNVEESGDINLPDVDAHIPDITARDAEKFSRQLQKSTCLLLHLSEGTNASARRHFENLKFSETDWAIGPSLAGIHCVALQAQDFAIMKQKGASMVWSPFSNLLLYGQTADIKSAKESGITIALGSDWSPSGSKNLLGELKVAKLYSDANGKLFNDYELIAMATKNAARIIKWDKELGTLEKGKRADLVVIKGQGNDPYKTILNASEKSIALVVINGTPRFGDATLMRKFGSSGTEPKTISKKPKLFNLKQITQDPVVGELTLSQATRRMKDGLLNIRKLATRSLPLRGMLDKQGNRFLVPLKARPEANAEPEWVLVLDHNEDEGEAVRPHFDPMAKYGLPFKKQAPMEITPEVLVPIQLDALTVAGDPTFFKRVAAQMNLPDYIKTGLKKMYGDL</sequence>
<proteinExistence type="predicted"/>
<dbReference type="InterPro" id="IPR032466">
    <property type="entry name" value="Metal_Hydrolase"/>
</dbReference>
<evidence type="ECO:0000313" key="3">
    <source>
        <dbReference type="EMBL" id="THU39165.1"/>
    </source>
</evidence>
<dbReference type="Gene3D" id="2.30.40.10">
    <property type="entry name" value="Urease, subunit C, domain 1"/>
    <property type="match status" value="1"/>
</dbReference>
<dbReference type="SUPFAM" id="SSF51556">
    <property type="entry name" value="Metallo-dependent hydrolases"/>
    <property type="match status" value="1"/>
</dbReference>
<dbReference type="InterPro" id="IPR050287">
    <property type="entry name" value="MTA/SAH_deaminase"/>
</dbReference>
<feature type="domain" description="Amidohydrolase-related" evidence="2">
    <location>
        <begin position="246"/>
        <end position="394"/>
    </location>
</feature>
<evidence type="ECO:0000256" key="1">
    <source>
        <dbReference type="ARBA" id="ARBA00022801"/>
    </source>
</evidence>
<accession>A0A4S8HUU1</accession>
<organism evidence="3 4">
    <name type="scientific">Niastella caeni</name>
    <dbReference type="NCBI Taxonomy" id="2569763"/>
    <lineage>
        <taxon>Bacteria</taxon>
        <taxon>Pseudomonadati</taxon>
        <taxon>Bacteroidota</taxon>
        <taxon>Chitinophagia</taxon>
        <taxon>Chitinophagales</taxon>
        <taxon>Chitinophagaceae</taxon>
        <taxon>Niastella</taxon>
    </lineage>
</organism>
<name>A0A4S8HUU1_9BACT</name>
<dbReference type="InterPro" id="IPR006680">
    <property type="entry name" value="Amidohydro-rel"/>
</dbReference>
<dbReference type="Pfam" id="PF01979">
    <property type="entry name" value="Amidohydro_1"/>
    <property type="match status" value="1"/>
</dbReference>
<gene>
    <name evidence="3" type="ORF">FAM09_11660</name>
</gene>
<dbReference type="PANTHER" id="PTHR43794:SF11">
    <property type="entry name" value="AMIDOHYDROLASE-RELATED DOMAIN-CONTAINING PROTEIN"/>
    <property type="match status" value="1"/>
</dbReference>
<dbReference type="Proteomes" id="UP000306918">
    <property type="component" value="Unassembled WGS sequence"/>
</dbReference>
<dbReference type="PANTHER" id="PTHR43794">
    <property type="entry name" value="AMINOHYDROLASE SSNA-RELATED"/>
    <property type="match status" value="1"/>
</dbReference>
<evidence type="ECO:0000313" key="4">
    <source>
        <dbReference type="Proteomes" id="UP000306918"/>
    </source>
</evidence>
<dbReference type="EMBL" id="STFF01000003">
    <property type="protein sequence ID" value="THU39165.1"/>
    <property type="molecule type" value="Genomic_DNA"/>
</dbReference>
<dbReference type="SUPFAM" id="SSF51338">
    <property type="entry name" value="Composite domain of metallo-dependent hydrolases"/>
    <property type="match status" value="1"/>
</dbReference>
<evidence type="ECO:0000259" key="2">
    <source>
        <dbReference type="Pfam" id="PF01979"/>
    </source>
</evidence>
<protein>
    <submittedName>
        <fullName evidence="3">Amidohydrolase</fullName>
    </submittedName>
</protein>
<comment type="caution">
    <text evidence="3">The sequence shown here is derived from an EMBL/GenBank/DDBJ whole genome shotgun (WGS) entry which is preliminary data.</text>
</comment>
<dbReference type="GO" id="GO:0016810">
    <property type="term" value="F:hydrolase activity, acting on carbon-nitrogen (but not peptide) bonds"/>
    <property type="evidence" value="ECO:0007669"/>
    <property type="project" value="InterPro"/>
</dbReference>
<reference evidence="3 4" key="1">
    <citation type="submission" date="2019-04" db="EMBL/GenBank/DDBJ databases">
        <title>Niastella caeni sp. nov., isolated from activated sludge.</title>
        <authorList>
            <person name="Sheng M."/>
        </authorList>
    </citation>
    <scope>NUCLEOTIDE SEQUENCE [LARGE SCALE GENOMIC DNA]</scope>
    <source>
        <strain evidence="3 4">HX-2-15</strain>
    </source>
</reference>
<keyword evidence="4" id="KW-1185">Reference proteome</keyword>